<protein>
    <recommendedName>
        <fullName evidence="3">Condensin complex subunit 1 C-terminal domain-containing protein</fullName>
    </recommendedName>
</protein>
<name>D8TFA6_SELML</name>
<organism evidence="2">
    <name type="scientific">Selaginella moellendorffii</name>
    <name type="common">Spikemoss</name>
    <dbReference type="NCBI Taxonomy" id="88036"/>
    <lineage>
        <taxon>Eukaryota</taxon>
        <taxon>Viridiplantae</taxon>
        <taxon>Streptophyta</taxon>
        <taxon>Embryophyta</taxon>
        <taxon>Tracheophyta</taxon>
        <taxon>Lycopodiopsida</taxon>
        <taxon>Selaginellales</taxon>
        <taxon>Selaginellaceae</taxon>
        <taxon>Selaginella</taxon>
    </lineage>
</organism>
<dbReference type="HOGENOM" id="CLU_691523_0_0_1"/>
<dbReference type="InterPro" id="IPR011989">
    <property type="entry name" value="ARM-like"/>
</dbReference>
<evidence type="ECO:0000313" key="2">
    <source>
        <dbReference type="Proteomes" id="UP000001514"/>
    </source>
</evidence>
<dbReference type="KEGG" id="smo:SELMODRAFT_432206"/>
<dbReference type="SUPFAM" id="SSF48371">
    <property type="entry name" value="ARM repeat"/>
    <property type="match status" value="1"/>
</dbReference>
<dbReference type="Proteomes" id="UP000001514">
    <property type="component" value="Unassembled WGS sequence"/>
</dbReference>
<evidence type="ECO:0008006" key="3">
    <source>
        <dbReference type="Google" id="ProtNLM"/>
    </source>
</evidence>
<dbReference type="InParanoid" id="D8TFA6"/>
<dbReference type="InterPro" id="IPR016024">
    <property type="entry name" value="ARM-type_fold"/>
</dbReference>
<evidence type="ECO:0000313" key="1">
    <source>
        <dbReference type="EMBL" id="EFJ04660.1"/>
    </source>
</evidence>
<proteinExistence type="predicted"/>
<dbReference type="PANTHER" id="PTHR15599">
    <property type="entry name" value="RTDR1"/>
    <property type="match status" value="1"/>
</dbReference>
<dbReference type="STRING" id="88036.D8TFA6"/>
<keyword evidence="2" id="KW-1185">Reference proteome</keyword>
<gene>
    <name evidence="1" type="ORF">SELMODRAFT_432206</name>
</gene>
<accession>D8TFA6</accession>
<dbReference type="AlphaFoldDB" id="D8TFA6"/>
<reference evidence="1 2" key="1">
    <citation type="journal article" date="2011" name="Science">
        <title>The Selaginella genome identifies genetic changes associated with the evolution of vascular plants.</title>
        <authorList>
            <person name="Banks J.A."/>
            <person name="Nishiyama T."/>
            <person name="Hasebe M."/>
            <person name="Bowman J.L."/>
            <person name="Gribskov M."/>
            <person name="dePamphilis C."/>
            <person name="Albert V.A."/>
            <person name="Aono N."/>
            <person name="Aoyama T."/>
            <person name="Ambrose B.A."/>
            <person name="Ashton N.W."/>
            <person name="Axtell M.J."/>
            <person name="Barker E."/>
            <person name="Barker M.S."/>
            <person name="Bennetzen J.L."/>
            <person name="Bonawitz N.D."/>
            <person name="Chapple C."/>
            <person name="Cheng C."/>
            <person name="Correa L.G."/>
            <person name="Dacre M."/>
            <person name="DeBarry J."/>
            <person name="Dreyer I."/>
            <person name="Elias M."/>
            <person name="Engstrom E.M."/>
            <person name="Estelle M."/>
            <person name="Feng L."/>
            <person name="Finet C."/>
            <person name="Floyd S.K."/>
            <person name="Frommer W.B."/>
            <person name="Fujita T."/>
            <person name="Gramzow L."/>
            <person name="Gutensohn M."/>
            <person name="Harholt J."/>
            <person name="Hattori M."/>
            <person name="Heyl A."/>
            <person name="Hirai T."/>
            <person name="Hiwatashi Y."/>
            <person name="Ishikawa M."/>
            <person name="Iwata M."/>
            <person name="Karol K.G."/>
            <person name="Koehler B."/>
            <person name="Kolukisaoglu U."/>
            <person name="Kubo M."/>
            <person name="Kurata T."/>
            <person name="Lalonde S."/>
            <person name="Li K."/>
            <person name="Li Y."/>
            <person name="Litt A."/>
            <person name="Lyons E."/>
            <person name="Manning G."/>
            <person name="Maruyama T."/>
            <person name="Michael T.P."/>
            <person name="Mikami K."/>
            <person name="Miyazaki S."/>
            <person name="Morinaga S."/>
            <person name="Murata T."/>
            <person name="Mueller-Roeber B."/>
            <person name="Nelson D.R."/>
            <person name="Obara M."/>
            <person name="Oguri Y."/>
            <person name="Olmstead R.G."/>
            <person name="Onodera N."/>
            <person name="Petersen B.L."/>
            <person name="Pils B."/>
            <person name="Prigge M."/>
            <person name="Rensing S.A."/>
            <person name="Riano-Pachon D.M."/>
            <person name="Roberts A.W."/>
            <person name="Sato Y."/>
            <person name="Scheller H.V."/>
            <person name="Schulz B."/>
            <person name="Schulz C."/>
            <person name="Shakirov E.V."/>
            <person name="Shibagaki N."/>
            <person name="Shinohara N."/>
            <person name="Shippen D.E."/>
            <person name="Soerensen I."/>
            <person name="Sotooka R."/>
            <person name="Sugimoto N."/>
            <person name="Sugita M."/>
            <person name="Sumikawa N."/>
            <person name="Tanurdzic M."/>
            <person name="Theissen G."/>
            <person name="Ulvskov P."/>
            <person name="Wakazuki S."/>
            <person name="Weng J.K."/>
            <person name="Willats W.W."/>
            <person name="Wipf D."/>
            <person name="Wolf P.G."/>
            <person name="Yang L."/>
            <person name="Zimmer A.D."/>
            <person name="Zhu Q."/>
            <person name="Mitros T."/>
            <person name="Hellsten U."/>
            <person name="Loque D."/>
            <person name="Otillar R."/>
            <person name="Salamov A."/>
            <person name="Schmutz J."/>
            <person name="Shapiro H."/>
            <person name="Lindquist E."/>
            <person name="Lucas S."/>
            <person name="Rokhsar D."/>
            <person name="Grigoriev I.V."/>
        </authorList>
    </citation>
    <scope>NUCLEOTIDE SEQUENCE [LARGE SCALE GENOMIC DNA]</scope>
</reference>
<dbReference type="eggNOG" id="ENOG502RRF4">
    <property type="taxonomic scope" value="Eukaryota"/>
</dbReference>
<dbReference type="InterPro" id="IPR042856">
    <property type="entry name" value="RSP14"/>
</dbReference>
<dbReference type="Gramene" id="EFJ04660">
    <property type="protein sequence ID" value="EFJ04660"/>
    <property type="gene ID" value="SELMODRAFT_432206"/>
</dbReference>
<dbReference type="PANTHER" id="PTHR15599:SF1">
    <property type="entry name" value="RADIAL SPOKE HEAD 14 HOMOLOG"/>
    <property type="match status" value="1"/>
</dbReference>
<dbReference type="Gene3D" id="1.25.10.10">
    <property type="entry name" value="Leucine-rich Repeat Variant"/>
    <property type="match status" value="1"/>
</dbReference>
<sequence>MAAVEDLGSQEHYHWMQTSKAYNSDPFVYHVNRWTNWYNNSHQIVLHQSRSMIKPQPHIIVNQAYGNLMAPKIVRCLGDPNLIVRQKTMTWAVEYLRIADNRARCFQAGLLKVLMKLFSETDSYMLQQLALAFKYAAETEIGGRHMSYLGAIQGLLKMLESDDRILRGNALQALNNASSSRLAREEIVYGDKTLKFILNIINLEYDNRCLTAGLKLLTKCVRGGLDHKATNQLLEADAVITCIQLTAFSDIEVKELAARLLCLLALSKDVRKVSVERKAVAKLLELLNDNEPSIVQAAAAAALMRFAVIQEKYFPDASTCSLTINVDAKKQLIDHQGTLQIPPLIIPQDEVLCLNILQLLINVAENPHSRKELQETIPDLREIIEKSPSAVLKNWARYGIQHLLFKHRPFTWAGV</sequence>
<dbReference type="EMBL" id="GL377768">
    <property type="protein sequence ID" value="EFJ04660.1"/>
    <property type="molecule type" value="Genomic_DNA"/>
</dbReference>